<proteinExistence type="predicted"/>
<dbReference type="STRING" id="7955.ENSDARP00000142200"/>
<evidence type="ECO:0000256" key="2">
    <source>
        <dbReference type="ARBA" id="ARBA00023157"/>
    </source>
</evidence>
<evidence type="ECO:0000313" key="8">
    <source>
        <dbReference type="ZFIN" id="ZDB-GENE-160113-96"/>
    </source>
</evidence>
<dbReference type="EMBL" id="CU459186">
    <property type="status" value="NOT_ANNOTATED_CDS"/>
    <property type="molecule type" value="Genomic_DNA"/>
</dbReference>
<dbReference type="Pfam" id="PF13927">
    <property type="entry name" value="Ig_3"/>
    <property type="match status" value="2"/>
</dbReference>
<evidence type="ECO:0000259" key="6">
    <source>
        <dbReference type="PROSITE" id="PS50835"/>
    </source>
</evidence>
<feature type="transmembrane region" description="Helical" evidence="4">
    <location>
        <begin position="295"/>
        <end position="318"/>
    </location>
</feature>
<dbReference type="Gene3D" id="2.60.40.10">
    <property type="entry name" value="Immunoglobulins"/>
    <property type="match status" value="2"/>
</dbReference>
<protein>
    <submittedName>
        <fullName evidence="7">Si:dkey-23a13.2</fullName>
    </submittedName>
</protein>
<feature type="chain" id="PRO_5007303275" evidence="5">
    <location>
        <begin position="22"/>
        <end position="352"/>
    </location>
</feature>
<keyword evidence="4" id="KW-0472">Membrane</keyword>
<dbReference type="GeneTree" id="ENSGT00940000162700"/>
<dbReference type="OrthoDB" id="6151406at2759"/>
<evidence type="ECO:0000256" key="1">
    <source>
        <dbReference type="ARBA" id="ARBA00022729"/>
    </source>
</evidence>
<dbReference type="PANTHER" id="PTHR11481">
    <property type="entry name" value="IMMUNOGLOBULIN FC RECEPTOR"/>
    <property type="match status" value="1"/>
</dbReference>
<reference evidence="7" key="2">
    <citation type="submission" date="2016-03" db="UniProtKB">
        <authorList>
            <consortium name="Ensembl"/>
        </authorList>
    </citation>
    <scope>IDENTIFICATION</scope>
    <source>
        <strain evidence="7">Tuebingen</strain>
    </source>
</reference>
<evidence type="ECO:0000256" key="5">
    <source>
        <dbReference type="SAM" id="SignalP"/>
    </source>
</evidence>
<dbReference type="ZFIN" id="ZDB-GENE-160113-96">
    <property type="gene designation" value="si:dkey-23a13.2"/>
</dbReference>
<keyword evidence="1 5" id="KW-0732">Signal</keyword>
<feature type="domain" description="Ig-like" evidence="6">
    <location>
        <begin position="30"/>
        <end position="117"/>
    </location>
</feature>
<keyword evidence="2" id="KW-1015">Disulfide bond</keyword>
<organism evidence="7">
    <name type="scientific">Danio rerio</name>
    <name type="common">Zebrafish</name>
    <name type="synonym">Brachydanio rerio</name>
    <dbReference type="NCBI Taxonomy" id="7955"/>
    <lineage>
        <taxon>Eukaryota</taxon>
        <taxon>Metazoa</taxon>
        <taxon>Chordata</taxon>
        <taxon>Craniata</taxon>
        <taxon>Vertebrata</taxon>
        <taxon>Euteleostomi</taxon>
        <taxon>Actinopterygii</taxon>
        <taxon>Neopterygii</taxon>
        <taxon>Teleostei</taxon>
        <taxon>Ostariophysi</taxon>
        <taxon>Cypriniformes</taxon>
        <taxon>Danionidae</taxon>
        <taxon>Danioninae</taxon>
        <taxon>Danio</taxon>
    </lineage>
</organism>
<evidence type="ECO:0000313" key="7">
    <source>
        <dbReference type="Ensembl" id="ENSDARP00000142200"/>
    </source>
</evidence>
<dbReference type="InterPro" id="IPR050488">
    <property type="entry name" value="Ig_Fc_receptor"/>
</dbReference>
<feature type="signal peptide" evidence="5">
    <location>
        <begin position="1"/>
        <end position="21"/>
    </location>
</feature>
<dbReference type="PROSITE" id="PS50835">
    <property type="entry name" value="IG_LIKE"/>
    <property type="match status" value="2"/>
</dbReference>
<keyword evidence="4" id="KW-0812">Transmembrane</keyword>
<dbReference type="InterPro" id="IPR036179">
    <property type="entry name" value="Ig-like_dom_sf"/>
</dbReference>
<dbReference type="SMART" id="SM00408">
    <property type="entry name" value="IGc2"/>
    <property type="match status" value="2"/>
</dbReference>
<evidence type="ECO:0000256" key="4">
    <source>
        <dbReference type="SAM" id="Phobius"/>
    </source>
</evidence>
<gene>
    <name evidence="7 8" type="primary">si:dkey-23a13.2</name>
</gene>
<dbReference type="AGR" id="ZFIN:ZDB-GENE-160113-96"/>
<dbReference type="AlphaFoldDB" id="A0A140LG22"/>
<name>A0A140LG22_DANRE</name>
<feature type="compositionally biased region" description="Low complexity" evidence="3">
    <location>
        <begin position="268"/>
        <end position="285"/>
    </location>
</feature>
<dbReference type="SUPFAM" id="SSF48726">
    <property type="entry name" value="Immunoglobulin"/>
    <property type="match status" value="2"/>
</dbReference>
<dbReference type="InterPro" id="IPR013783">
    <property type="entry name" value="Ig-like_fold"/>
</dbReference>
<feature type="domain" description="Ig-like" evidence="6">
    <location>
        <begin position="122"/>
        <end position="214"/>
    </location>
</feature>
<dbReference type="InParanoid" id="A0A140LG22"/>
<dbReference type="InterPro" id="IPR003598">
    <property type="entry name" value="Ig_sub2"/>
</dbReference>
<evidence type="ECO:0000256" key="3">
    <source>
        <dbReference type="SAM" id="MobiDB-lite"/>
    </source>
</evidence>
<reference evidence="7" key="1">
    <citation type="journal article" date="2013" name="Nature">
        <title>The zebrafish reference genome sequence and its relationship to the human genome.</title>
        <authorList>
            <consortium name="Genome Reference Consortium Zebrafish"/>
            <person name="Howe K."/>
            <person name="Clark M.D."/>
            <person name="Torroja C.F."/>
            <person name="Torrance J."/>
            <person name="Berthelot C."/>
            <person name="Muffato M."/>
            <person name="Collins J.E."/>
            <person name="Humphray S."/>
            <person name="McLaren K."/>
            <person name="Matthews L."/>
            <person name="McLaren S."/>
            <person name="Sealy I."/>
            <person name="Caccamo M."/>
            <person name="Churcher C."/>
            <person name="Scott C."/>
            <person name="Barrett J.C."/>
            <person name="Koch R."/>
            <person name="Rauch G.J."/>
            <person name="White S."/>
            <person name="Chow W."/>
            <person name="Kilian B."/>
            <person name="Quintais L.T."/>
            <person name="Guerra-Assuncao J.A."/>
            <person name="Zhou Y."/>
            <person name="Gu Y."/>
            <person name="Yen J."/>
            <person name="Vogel J.H."/>
            <person name="Eyre T."/>
            <person name="Redmond S."/>
            <person name="Banerjee R."/>
            <person name="Chi J."/>
            <person name="Fu B."/>
            <person name="Langley E."/>
            <person name="Maguire S.F."/>
            <person name="Laird G.K."/>
            <person name="Lloyd D."/>
            <person name="Kenyon E."/>
            <person name="Donaldson S."/>
            <person name="Sehra H."/>
            <person name="Almeida-King J."/>
            <person name="Loveland J."/>
            <person name="Trevanion S."/>
            <person name="Jones M."/>
            <person name="Quail M."/>
            <person name="Willey D."/>
            <person name="Hunt A."/>
            <person name="Burton J."/>
            <person name="Sims S."/>
            <person name="McLay K."/>
            <person name="Plumb B."/>
            <person name="Davis J."/>
            <person name="Clee C."/>
            <person name="Oliver K."/>
            <person name="Clark R."/>
            <person name="Riddle C."/>
            <person name="Elliot D."/>
            <person name="Eliott D."/>
            <person name="Threadgold G."/>
            <person name="Harden G."/>
            <person name="Ware D."/>
            <person name="Begum S."/>
            <person name="Mortimore B."/>
            <person name="Mortimer B."/>
            <person name="Kerry G."/>
            <person name="Heath P."/>
            <person name="Phillimore B."/>
            <person name="Tracey A."/>
            <person name="Corby N."/>
            <person name="Dunn M."/>
            <person name="Johnson C."/>
            <person name="Wood J."/>
            <person name="Clark S."/>
            <person name="Pelan S."/>
            <person name="Griffiths G."/>
            <person name="Smith M."/>
            <person name="Glithero R."/>
            <person name="Howden P."/>
            <person name="Barker N."/>
            <person name="Lloyd C."/>
            <person name="Stevens C."/>
            <person name="Harley J."/>
            <person name="Holt K."/>
            <person name="Panagiotidis G."/>
            <person name="Lovell J."/>
            <person name="Beasley H."/>
            <person name="Henderson C."/>
            <person name="Gordon D."/>
            <person name="Auger K."/>
            <person name="Wright D."/>
            <person name="Collins J."/>
            <person name="Raisen C."/>
            <person name="Dyer L."/>
            <person name="Leung K."/>
            <person name="Robertson L."/>
            <person name="Ambridge K."/>
            <person name="Leongamornlert D."/>
            <person name="McGuire S."/>
            <person name="Gilderthorp R."/>
            <person name="Griffiths C."/>
            <person name="Manthravadi D."/>
            <person name="Nichol S."/>
            <person name="Barker G."/>
            <person name="Whitehead S."/>
            <person name="Kay M."/>
            <person name="Brown J."/>
            <person name="Murnane C."/>
            <person name="Gray E."/>
            <person name="Humphries M."/>
            <person name="Sycamore N."/>
            <person name="Barker D."/>
            <person name="Saunders D."/>
            <person name="Wallis J."/>
            <person name="Babbage A."/>
            <person name="Hammond S."/>
            <person name="Mashreghi-Mohammadi M."/>
            <person name="Barr L."/>
            <person name="Martin S."/>
            <person name="Wray P."/>
            <person name="Ellington A."/>
            <person name="Matthews N."/>
            <person name="Ellwood M."/>
            <person name="Woodmansey R."/>
            <person name="Clark G."/>
            <person name="Cooper J."/>
            <person name="Cooper J."/>
            <person name="Tromans A."/>
            <person name="Grafham D."/>
            <person name="Skuce C."/>
            <person name="Pandian R."/>
            <person name="Andrews R."/>
            <person name="Harrison E."/>
            <person name="Kimberley A."/>
            <person name="Garnett J."/>
            <person name="Fosker N."/>
            <person name="Hall R."/>
            <person name="Garner P."/>
            <person name="Kelly D."/>
            <person name="Bird C."/>
            <person name="Palmer S."/>
            <person name="Gehring I."/>
            <person name="Berger A."/>
            <person name="Dooley C.M."/>
            <person name="Ersan-Urun Z."/>
            <person name="Eser C."/>
            <person name="Geiger H."/>
            <person name="Geisler M."/>
            <person name="Karotki L."/>
            <person name="Kirn A."/>
            <person name="Konantz J."/>
            <person name="Konantz M."/>
            <person name="Oberlander M."/>
            <person name="Rudolph-Geiger S."/>
            <person name="Teucke M."/>
            <person name="Lanz C."/>
            <person name="Raddatz G."/>
            <person name="Osoegawa K."/>
            <person name="Zhu B."/>
            <person name="Rapp A."/>
            <person name="Widaa S."/>
            <person name="Langford C."/>
            <person name="Yang F."/>
            <person name="Schuster S.C."/>
            <person name="Carter N.P."/>
            <person name="Harrow J."/>
            <person name="Ning Z."/>
            <person name="Herrero J."/>
            <person name="Searle S.M."/>
            <person name="Enright A."/>
            <person name="Geisler R."/>
            <person name="Plasterk R.H."/>
            <person name="Lee C."/>
            <person name="Westerfield M."/>
            <person name="de Jong P.J."/>
            <person name="Zon L.I."/>
            <person name="Postlethwait J.H."/>
            <person name="Nusslein-Volhard C."/>
            <person name="Hubbard T.J."/>
            <person name="Roest Crollius H."/>
            <person name="Rogers J."/>
            <person name="Stemple D.L."/>
        </authorList>
    </citation>
    <scope>NUCLEOTIDE SEQUENCE [LARGE SCALE GENOMIC DNA]</scope>
    <source>
        <strain evidence="7">Tuebingen</strain>
    </source>
</reference>
<dbReference type="OMA" id="GHYTENR"/>
<dbReference type="Bgee" id="ENSDARG00000105470">
    <property type="expression patterns" value="Expressed in brain and 6 other cell types or tissues"/>
</dbReference>
<feature type="region of interest" description="Disordered" evidence="3">
    <location>
        <begin position="268"/>
        <end position="291"/>
    </location>
</feature>
<dbReference type="PANTHER" id="PTHR11481:SF64">
    <property type="entry name" value="FC RECEPTOR-LIKE PROTEIN 4"/>
    <property type="match status" value="1"/>
</dbReference>
<dbReference type="RefSeq" id="XP_005172209.4">
    <property type="nucleotide sequence ID" value="XM_005172152.6"/>
</dbReference>
<dbReference type="Ensembl" id="ENSDART00000172908.2">
    <property type="protein sequence ID" value="ENSDARP00000142200.1"/>
    <property type="gene ID" value="ENSDARG00000105470.2"/>
</dbReference>
<keyword evidence="4" id="KW-1133">Transmembrane helix</keyword>
<dbReference type="KEGG" id="dre:101883814"/>
<dbReference type="InterPro" id="IPR003599">
    <property type="entry name" value="Ig_sub"/>
</dbReference>
<dbReference type="SMART" id="SM00409">
    <property type="entry name" value="IG"/>
    <property type="match status" value="2"/>
</dbReference>
<sequence>MGSSALPLLLLLISILHSGLTEDGRDLPRPALTVTPDSAVFTGETVNLKCVIESDHSDWTYEWYKDSNCVTLQSDGHYTVNRDTLTIRGAAESDQGQYWCKGVLGWVSIQSSTVSLSVKDLPRSSVTVTPDSAVFTGGTVNLKCVIESDHSDWTYEWYKDRNSVKLQSDGHYTENRDTLTIRGAAESDQGQYWCKGQRSGRPNSSLSSSAVSLSVKALPTPTVTVGTSAAFTAETESSQSSSHVFLSVKDLKPMSELGSELGRNAAASLSSSSSSSSSLSSSSSSSPPPPGTPPLLVIGVSVGLSVFLLLLILLVLLLRHKKKGLYHVYDDVIKAENRNKGQSSLETLYVLN</sequence>
<dbReference type="GeneID" id="101883814"/>
<dbReference type="InterPro" id="IPR007110">
    <property type="entry name" value="Ig-like_dom"/>
</dbReference>
<accession>A0A140LG22</accession>